<dbReference type="Pfam" id="PF00903">
    <property type="entry name" value="Glyoxalase"/>
    <property type="match status" value="1"/>
</dbReference>
<dbReference type="PANTHER" id="PTHR21366:SF14">
    <property type="entry name" value="GLYOXALASE DOMAIN-CONTAINING PROTEIN 5"/>
    <property type="match status" value="1"/>
</dbReference>
<protein>
    <submittedName>
        <fullName evidence="2">VOC family protein</fullName>
    </submittedName>
</protein>
<sequence>MPPFVLKQIDHVVLRVRDLESSLGFYQHVLGCTVDKVQDKIGLWQVRAGGSLIDLVPLDGVLGRMGGAGPSEEGRNLDHFALQITPFDDAAIRAHLDAHGVAVIESGMRYGAEGDGPSIYVRDPDGNTVELKGPAG</sequence>
<name>A0A975IUB7_9CAUL</name>
<dbReference type="KEGG" id="caul:KCG34_21710"/>
<dbReference type="Proteomes" id="UP000676409">
    <property type="component" value="Chromosome"/>
</dbReference>
<dbReference type="InterPro" id="IPR004360">
    <property type="entry name" value="Glyas_Fos-R_dOase_dom"/>
</dbReference>
<dbReference type="PROSITE" id="PS51819">
    <property type="entry name" value="VOC"/>
    <property type="match status" value="1"/>
</dbReference>
<evidence type="ECO:0000313" key="3">
    <source>
        <dbReference type="Proteomes" id="UP000676409"/>
    </source>
</evidence>
<dbReference type="InterPro" id="IPR029068">
    <property type="entry name" value="Glyas_Bleomycin-R_OHBP_Dase"/>
</dbReference>
<dbReference type="PANTHER" id="PTHR21366">
    <property type="entry name" value="GLYOXALASE FAMILY PROTEIN"/>
    <property type="match status" value="1"/>
</dbReference>
<feature type="domain" description="VOC" evidence="1">
    <location>
        <begin position="8"/>
        <end position="134"/>
    </location>
</feature>
<gene>
    <name evidence="2" type="ORF">KCG34_21710</name>
</gene>
<keyword evidence="3" id="KW-1185">Reference proteome</keyword>
<organism evidence="2 3">
    <name type="scientific">Phenylobacterium montanum</name>
    <dbReference type="NCBI Taxonomy" id="2823693"/>
    <lineage>
        <taxon>Bacteria</taxon>
        <taxon>Pseudomonadati</taxon>
        <taxon>Pseudomonadota</taxon>
        <taxon>Alphaproteobacteria</taxon>
        <taxon>Caulobacterales</taxon>
        <taxon>Caulobacteraceae</taxon>
        <taxon>Phenylobacterium</taxon>
    </lineage>
</organism>
<dbReference type="InterPro" id="IPR050383">
    <property type="entry name" value="GlyoxalaseI/FosfomycinResist"/>
</dbReference>
<evidence type="ECO:0000259" key="1">
    <source>
        <dbReference type="PROSITE" id="PS51819"/>
    </source>
</evidence>
<dbReference type="SUPFAM" id="SSF54593">
    <property type="entry name" value="Glyoxalase/Bleomycin resistance protein/Dihydroxybiphenyl dioxygenase"/>
    <property type="match status" value="1"/>
</dbReference>
<dbReference type="InterPro" id="IPR037523">
    <property type="entry name" value="VOC_core"/>
</dbReference>
<accession>A0A975IUB7</accession>
<reference evidence="2" key="1">
    <citation type="submission" date="2021-04" db="EMBL/GenBank/DDBJ databases">
        <title>The complete genome sequence of Caulobacter sp. S6.</title>
        <authorList>
            <person name="Tang Y."/>
            <person name="Ouyang W."/>
            <person name="Liu Q."/>
            <person name="Huang B."/>
            <person name="Guo Z."/>
            <person name="Lei P."/>
        </authorList>
    </citation>
    <scope>NUCLEOTIDE SEQUENCE</scope>
    <source>
        <strain evidence="2">S6</strain>
    </source>
</reference>
<dbReference type="RefSeq" id="WP_211937685.1">
    <property type="nucleotide sequence ID" value="NZ_CP073078.1"/>
</dbReference>
<evidence type="ECO:0000313" key="2">
    <source>
        <dbReference type="EMBL" id="QUD87633.1"/>
    </source>
</evidence>
<proteinExistence type="predicted"/>
<dbReference type="AlphaFoldDB" id="A0A975IUB7"/>
<dbReference type="EMBL" id="CP073078">
    <property type="protein sequence ID" value="QUD87633.1"/>
    <property type="molecule type" value="Genomic_DNA"/>
</dbReference>
<dbReference type="Gene3D" id="3.10.180.10">
    <property type="entry name" value="2,3-Dihydroxybiphenyl 1,2-Dioxygenase, domain 1"/>
    <property type="match status" value="1"/>
</dbReference>